<evidence type="ECO:0008006" key="3">
    <source>
        <dbReference type="Google" id="ProtNLM"/>
    </source>
</evidence>
<dbReference type="SUPFAM" id="SSF56300">
    <property type="entry name" value="Metallo-dependent phosphatases"/>
    <property type="match status" value="1"/>
</dbReference>
<name>A0ABP9V5G1_9DEIO</name>
<sequence>MNLETLAVSAARSGNLSDLANQLRVSERELRGLLMRRGLSSELPALREELAPHLPVNDDLLLDQDAAALLDEAETLARKHPVRHQQHYQHQFPGDAPYLITFTGDWHIGEAGTDHVRLKEDAQLISELREGRHVLVAMGDYIGGYMASRTPSNNAQVLSPDKQRVAARGLLDLLSPDLILEGDHDCWHNRHDNELEWIQDYCRLTGTRYAQWGASLEITAGRMKTRVLARHRFDGSRAVNPYLPQVNLNLKHGPADIVALAHVHSNPGVSQQASKRETDGRFWAVQSGTYKTFDDYGKKLGVGNGEYGVPSLLVLPEEGLILPYPDLEEAVKTAKALQ</sequence>
<evidence type="ECO:0000313" key="2">
    <source>
        <dbReference type="Proteomes" id="UP001458946"/>
    </source>
</evidence>
<dbReference type="InterPro" id="IPR029052">
    <property type="entry name" value="Metallo-depent_PP-like"/>
</dbReference>
<comment type="caution">
    <text evidence="1">The sequence shown here is derived from an EMBL/GenBank/DDBJ whole genome shotgun (WGS) entry which is preliminary data.</text>
</comment>
<keyword evidence="2" id="KW-1185">Reference proteome</keyword>
<organism evidence="1 2">
    <name type="scientific">Deinococcus xinjiangensis</name>
    <dbReference type="NCBI Taxonomy" id="457454"/>
    <lineage>
        <taxon>Bacteria</taxon>
        <taxon>Thermotogati</taxon>
        <taxon>Deinococcota</taxon>
        <taxon>Deinococci</taxon>
        <taxon>Deinococcales</taxon>
        <taxon>Deinococcaceae</taxon>
        <taxon>Deinococcus</taxon>
    </lineage>
</organism>
<proteinExistence type="predicted"/>
<gene>
    <name evidence="1" type="ORF">Dxin01_00165</name>
</gene>
<dbReference type="RefSeq" id="WP_353540429.1">
    <property type="nucleotide sequence ID" value="NZ_BAABRN010000001.1"/>
</dbReference>
<accession>A0ABP9V5G1</accession>
<protein>
    <recommendedName>
        <fullName evidence="3">Calcineurin-like phosphoesterase domain-containing protein</fullName>
    </recommendedName>
</protein>
<reference evidence="1 2" key="1">
    <citation type="submission" date="2024-02" db="EMBL/GenBank/DDBJ databases">
        <title>Deinococcus xinjiangensis NBRC 107630.</title>
        <authorList>
            <person name="Ichikawa N."/>
            <person name="Katano-Makiyama Y."/>
            <person name="Hidaka K."/>
        </authorList>
    </citation>
    <scope>NUCLEOTIDE SEQUENCE [LARGE SCALE GENOMIC DNA]</scope>
    <source>
        <strain evidence="1 2">NBRC 107630</strain>
    </source>
</reference>
<dbReference type="Proteomes" id="UP001458946">
    <property type="component" value="Unassembled WGS sequence"/>
</dbReference>
<evidence type="ECO:0000313" key="1">
    <source>
        <dbReference type="EMBL" id="GAA5500444.1"/>
    </source>
</evidence>
<dbReference type="EMBL" id="BAABRN010000001">
    <property type="protein sequence ID" value="GAA5500444.1"/>
    <property type="molecule type" value="Genomic_DNA"/>
</dbReference>